<feature type="compositionally biased region" description="Polar residues" evidence="1">
    <location>
        <begin position="30"/>
        <end position="42"/>
    </location>
</feature>
<dbReference type="PANTHER" id="PTHR35321:SF1">
    <property type="entry name" value="OS02G0753200 PROTEIN"/>
    <property type="match status" value="1"/>
</dbReference>
<dbReference type="EMBL" id="SIDB01000012">
    <property type="protein sequence ID" value="KAI3425128.1"/>
    <property type="molecule type" value="Genomic_DNA"/>
</dbReference>
<feature type="compositionally biased region" description="Basic and acidic residues" evidence="1">
    <location>
        <begin position="240"/>
        <end position="250"/>
    </location>
</feature>
<dbReference type="AlphaFoldDB" id="A0A9D4TGV1"/>
<dbReference type="Proteomes" id="UP001055712">
    <property type="component" value="Unassembled WGS sequence"/>
</dbReference>
<organism evidence="2 3">
    <name type="scientific">Chlorella vulgaris</name>
    <name type="common">Green alga</name>
    <dbReference type="NCBI Taxonomy" id="3077"/>
    <lineage>
        <taxon>Eukaryota</taxon>
        <taxon>Viridiplantae</taxon>
        <taxon>Chlorophyta</taxon>
        <taxon>core chlorophytes</taxon>
        <taxon>Trebouxiophyceae</taxon>
        <taxon>Chlorellales</taxon>
        <taxon>Chlorellaceae</taxon>
        <taxon>Chlorella clade</taxon>
        <taxon>Chlorella</taxon>
    </lineage>
</organism>
<reference evidence="2" key="2">
    <citation type="submission" date="2020-11" db="EMBL/GenBank/DDBJ databases">
        <authorList>
            <person name="Cecchin M."/>
            <person name="Marcolungo L."/>
            <person name="Rossato M."/>
            <person name="Girolomoni L."/>
            <person name="Cosentino E."/>
            <person name="Cuine S."/>
            <person name="Li-Beisson Y."/>
            <person name="Delledonne M."/>
            <person name="Ballottari M."/>
        </authorList>
    </citation>
    <scope>NUCLEOTIDE SEQUENCE</scope>
    <source>
        <strain evidence="2">211/11P</strain>
        <tissue evidence="2">Whole cell</tissue>
    </source>
</reference>
<evidence type="ECO:0000313" key="3">
    <source>
        <dbReference type="Proteomes" id="UP001055712"/>
    </source>
</evidence>
<sequence>MAEEDDLDAIWDDAPPPRRQAAPTAQAEPSSSDDSYFQGGSDNESDDSTARRAKAAEARLKNFGEEAAAQQPGAAALPSAVAAFTSVEGPPAFLDPEATRPLAVAVHREVNNVGAGGGPPPDPHSMNRLTNKRGQAVGEWDVSQMAPKLKSEMEQEKGVISGAAVRYRTDDRVGTISAGQIAMLGGQVGEDGEDGIAAAQPAGPAPKHPVAKGKPSKPMGVDEFMDKGVGGAQLPRKRQDRKDKEKDKRVKGQSTHASWKTEAEMALRQQYD</sequence>
<reference evidence="2" key="1">
    <citation type="journal article" date="2019" name="Plant J.">
        <title>Chlorella vulgaris genome assembly and annotation reveals the molecular basis for metabolic acclimation to high light conditions.</title>
        <authorList>
            <person name="Cecchin M."/>
            <person name="Marcolungo L."/>
            <person name="Rossato M."/>
            <person name="Girolomoni L."/>
            <person name="Cosentino E."/>
            <person name="Cuine S."/>
            <person name="Li-Beisson Y."/>
            <person name="Delledonne M."/>
            <person name="Ballottari M."/>
        </authorList>
    </citation>
    <scope>NUCLEOTIDE SEQUENCE</scope>
    <source>
        <strain evidence="2">211/11P</strain>
    </source>
</reference>
<keyword evidence="3" id="KW-1185">Reference proteome</keyword>
<feature type="compositionally biased region" description="Acidic residues" evidence="1">
    <location>
        <begin position="1"/>
        <end position="11"/>
    </location>
</feature>
<gene>
    <name evidence="2" type="ORF">D9Q98_008900</name>
</gene>
<dbReference type="PANTHER" id="PTHR35321">
    <property type="entry name" value="OS02G0753200 PROTEIN"/>
    <property type="match status" value="1"/>
</dbReference>
<protein>
    <submittedName>
        <fullName evidence="2">Uncharacterized protein</fullName>
    </submittedName>
</protein>
<comment type="caution">
    <text evidence="2">The sequence shown here is derived from an EMBL/GenBank/DDBJ whole genome shotgun (WGS) entry which is preliminary data.</text>
</comment>
<dbReference type="InterPro" id="IPR040306">
    <property type="entry name" value="Os02g0753200-like"/>
</dbReference>
<feature type="compositionally biased region" description="Basic and acidic residues" evidence="1">
    <location>
        <begin position="48"/>
        <end position="57"/>
    </location>
</feature>
<evidence type="ECO:0000256" key="1">
    <source>
        <dbReference type="SAM" id="MobiDB-lite"/>
    </source>
</evidence>
<proteinExistence type="predicted"/>
<accession>A0A9D4TGV1</accession>
<feature type="region of interest" description="Disordered" evidence="1">
    <location>
        <begin position="1"/>
        <end position="57"/>
    </location>
</feature>
<feature type="region of interest" description="Disordered" evidence="1">
    <location>
        <begin position="188"/>
        <end position="272"/>
    </location>
</feature>
<feature type="compositionally biased region" description="Low complexity" evidence="1">
    <location>
        <begin position="19"/>
        <end position="29"/>
    </location>
</feature>
<evidence type="ECO:0000313" key="2">
    <source>
        <dbReference type="EMBL" id="KAI3425128.1"/>
    </source>
</evidence>
<name>A0A9D4TGV1_CHLVU</name>
<dbReference type="OrthoDB" id="543560at2759"/>
<feature type="compositionally biased region" description="Basic and acidic residues" evidence="1">
    <location>
        <begin position="259"/>
        <end position="272"/>
    </location>
</feature>